<reference evidence="14 15" key="1">
    <citation type="submission" date="2016-11" db="EMBL/GenBank/DDBJ databases">
        <title>The macronuclear genome of Stentor coeruleus: a giant cell with tiny introns.</title>
        <authorList>
            <person name="Slabodnick M."/>
            <person name="Ruby J.G."/>
            <person name="Reiff S.B."/>
            <person name="Swart E.C."/>
            <person name="Gosai S."/>
            <person name="Prabakaran S."/>
            <person name="Witkowska E."/>
            <person name="Larue G.E."/>
            <person name="Fisher S."/>
            <person name="Freeman R.M."/>
            <person name="Gunawardena J."/>
            <person name="Chu W."/>
            <person name="Stover N.A."/>
            <person name="Gregory B.D."/>
            <person name="Nowacki M."/>
            <person name="Derisi J."/>
            <person name="Roy S.W."/>
            <person name="Marshall W.F."/>
            <person name="Sood P."/>
        </authorList>
    </citation>
    <scope>NUCLEOTIDE SEQUENCE [LARGE SCALE GENOMIC DNA]</scope>
    <source>
        <strain evidence="14">WM001</strain>
    </source>
</reference>
<keyword evidence="3" id="KW-0444">Lipid biosynthesis</keyword>
<keyword evidence="4" id="KW-0808">Transferase</keyword>
<evidence type="ECO:0000313" key="15">
    <source>
        <dbReference type="Proteomes" id="UP000187209"/>
    </source>
</evidence>
<dbReference type="EMBL" id="MPUH01000032">
    <property type="protein sequence ID" value="OMJ94094.1"/>
    <property type="molecule type" value="Genomic_DNA"/>
</dbReference>
<keyword evidence="10" id="KW-0594">Phospholipid biosynthesis</keyword>
<evidence type="ECO:0000256" key="13">
    <source>
        <dbReference type="SAM" id="Phobius"/>
    </source>
</evidence>
<comment type="caution">
    <text evidence="14">The sequence shown here is derived from an EMBL/GenBank/DDBJ whole genome shotgun (WGS) entry which is preliminary data.</text>
</comment>
<dbReference type="Proteomes" id="UP000187209">
    <property type="component" value="Unassembled WGS sequence"/>
</dbReference>
<feature type="transmembrane region" description="Helical" evidence="13">
    <location>
        <begin position="190"/>
        <end position="208"/>
    </location>
</feature>
<comment type="subcellular location">
    <subcellularLocation>
        <location evidence="1">Endoplasmic reticulum membrane</location>
        <topology evidence="1">Multi-pass membrane protein</topology>
    </subcellularLocation>
</comment>
<evidence type="ECO:0000256" key="12">
    <source>
        <dbReference type="ARBA" id="ARBA00025707"/>
    </source>
</evidence>
<keyword evidence="11" id="KW-1208">Phospholipid metabolism</keyword>
<dbReference type="GO" id="GO:0006659">
    <property type="term" value="P:phosphatidylserine biosynthetic process"/>
    <property type="evidence" value="ECO:0007669"/>
    <property type="project" value="InterPro"/>
</dbReference>
<dbReference type="Pfam" id="PF03034">
    <property type="entry name" value="PSS"/>
    <property type="match status" value="1"/>
</dbReference>
<evidence type="ECO:0000313" key="14">
    <source>
        <dbReference type="EMBL" id="OMJ94094.1"/>
    </source>
</evidence>
<feature type="transmembrane region" description="Helical" evidence="13">
    <location>
        <begin position="387"/>
        <end position="408"/>
    </location>
</feature>
<comment type="pathway">
    <text evidence="2">Lipid metabolism.</text>
</comment>
<evidence type="ECO:0008006" key="16">
    <source>
        <dbReference type="Google" id="ProtNLM"/>
    </source>
</evidence>
<feature type="transmembrane region" description="Helical" evidence="13">
    <location>
        <begin position="220"/>
        <end position="239"/>
    </location>
</feature>
<dbReference type="PANTHER" id="PTHR15362">
    <property type="entry name" value="PHOSPHATIDYLINOSITOL SYNTHASE"/>
    <property type="match status" value="1"/>
</dbReference>
<sequence>MKDVAVQTQSESIVGPRVLAKTPLLEYEFPQILYKAHTVLWLQAAILVIAFVSLTRDDTNPFINSKAGITASFIIFTFIATVHLPNSPYLSRPHPAFWRMLQGISFCYLAFLTYILFQNLDDARKFFSLLDSKLGKPLPEKSYAENCDVFTPNDPNSYFANVKDCIFDVYIPAHAFGWWFKMIIVRDVKLCAFLSVLFEFMEITLRYQLPNFWECWWDSLILDVIICNGGGIFLGWLTCRAFEMKEYYWGMGGDPRTENERFCALSRSAIQLTPYSWSVYKWEMFSSSRNFVTTLWYIAFVNLVDLSNFYLKFLLWIPANHSLLLYRVLFWAMLAIASTREYYEYVSSGFKLRLGTHCWMAHLIIAVEWLIVFKNSEGMFNEVMPLWLQYTWSLIVGFLLAAALCLVYKDLAKK</sequence>
<dbReference type="GO" id="GO:0005789">
    <property type="term" value="C:endoplasmic reticulum membrane"/>
    <property type="evidence" value="ECO:0007669"/>
    <property type="project" value="UniProtKB-SubCell"/>
</dbReference>
<dbReference type="AlphaFoldDB" id="A0A1R2CYK8"/>
<feature type="transmembrane region" description="Helical" evidence="13">
    <location>
        <begin position="354"/>
        <end position="372"/>
    </location>
</feature>
<feature type="transmembrane region" description="Helical" evidence="13">
    <location>
        <begin position="291"/>
        <end position="311"/>
    </location>
</feature>
<accession>A0A1R2CYK8</accession>
<keyword evidence="8" id="KW-0443">Lipid metabolism</keyword>
<gene>
    <name evidence="14" type="ORF">SteCoe_2872</name>
</gene>
<feature type="transmembrane region" description="Helical" evidence="13">
    <location>
        <begin position="67"/>
        <end position="84"/>
    </location>
</feature>
<evidence type="ECO:0000256" key="6">
    <source>
        <dbReference type="ARBA" id="ARBA00022824"/>
    </source>
</evidence>
<evidence type="ECO:0000256" key="7">
    <source>
        <dbReference type="ARBA" id="ARBA00022989"/>
    </source>
</evidence>
<protein>
    <recommendedName>
        <fullName evidence="16">L-serine-phosphatidylethanolamine phosphatidyltransferase</fullName>
    </recommendedName>
</protein>
<feature type="transmembrane region" description="Helical" evidence="13">
    <location>
        <begin position="32"/>
        <end position="55"/>
    </location>
</feature>
<evidence type="ECO:0000256" key="3">
    <source>
        <dbReference type="ARBA" id="ARBA00022516"/>
    </source>
</evidence>
<proteinExistence type="predicted"/>
<keyword evidence="6" id="KW-0256">Endoplasmic reticulum</keyword>
<dbReference type="InterPro" id="IPR004277">
    <property type="entry name" value="PSS"/>
</dbReference>
<evidence type="ECO:0000256" key="5">
    <source>
        <dbReference type="ARBA" id="ARBA00022692"/>
    </source>
</evidence>
<keyword evidence="5 13" id="KW-0812">Transmembrane</keyword>
<evidence type="ECO:0000256" key="2">
    <source>
        <dbReference type="ARBA" id="ARBA00005189"/>
    </source>
</evidence>
<keyword evidence="9 13" id="KW-0472">Membrane</keyword>
<name>A0A1R2CYK8_9CILI</name>
<dbReference type="OrthoDB" id="10265393at2759"/>
<evidence type="ECO:0000256" key="10">
    <source>
        <dbReference type="ARBA" id="ARBA00023209"/>
    </source>
</evidence>
<evidence type="ECO:0000256" key="4">
    <source>
        <dbReference type="ARBA" id="ARBA00022679"/>
    </source>
</evidence>
<comment type="pathway">
    <text evidence="12">Phospholipid metabolism.</text>
</comment>
<organism evidence="14 15">
    <name type="scientific">Stentor coeruleus</name>
    <dbReference type="NCBI Taxonomy" id="5963"/>
    <lineage>
        <taxon>Eukaryota</taxon>
        <taxon>Sar</taxon>
        <taxon>Alveolata</taxon>
        <taxon>Ciliophora</taxon>
        <taxon>Postciliodesmatophora</taxon>
        <taxon>Heterotrichea</taxon>
        <taxon>Heterotrichida</taxon>
        <taxon>Stentoridae</taxon>
        <taxon>Stentor</taxon>
    </lineage>
</organism>
<feature type="transmembrane region" description="Helical" evidence="13">
    <location>
        <begin position="323"/>
        <end position="342"/>
    </location>
</feature>
<evidence type="ECO:0000256" key="8">
    <source>
        <dbReference type="ARBA" id="ARBA00023098"/>
    </source>
</evidence>
<evidence type="ECO:0000256" key="11">
    <source>
        <dbReference type="ARBA" id="ARBA00023264"/>
    </source>
</evidence>
<dbReference type="PANTHER" id="PTHR15362:SF7">
    <property type="entry name" value="PHOSPHATIDYLSERINE SYNTHASE 2"/>
    <property type="match status" value="1"/>
</dbReference>
<feature type="transmembrane region" description="Helical" evidence="13">
    <location>
        <begin position="96"/>
        <end position="117"/>
    </location>
</feature>
<evidence type="ECO:0000256" key="1">
    <source>
        <dbReference type="ARBA" id="ARBA00004477"/>
    </source>
</evidence>
<keyword evidence="7 13" id="KW-1133">Transmembrane helix</keyword>
<evidence type="ECO:0000256" key="9">
    <source>
        <dbReference type="ARBA" id="ARBA00023136"/>
    </source>
</evidence>
<dbReference type="GO" id="GO:0106245">
    <property type="term" value="F:L-serine-phosphatidylethanolamine phosphatidyltransferase activity"/>
    <property type="evidence" value="ECO:0007669"/>
    <property type="project" value="InterPro"/>
</dbReference>
<keyword evidence="15" id="KW-1185">Reference proteome</keyword>